<proteinExistence type="predicted"/>
<feature type="domain" description="MoaB/Mog" evidence="3">
    <location>
        <begin position="13"/>
        <end position="132"/>
    </location>
</feature>
<name>A0A382RKF5_9ZZZZ</name>
<gene>
    <name evidence="4" type="ORF">METZ01_LOCUS350322</name>
</gene>
<evidence type="ECO:0000256" key="2">
    <source>
        <dbReference type="ARBA" id="ARBA00023150"/>
    </source>
</evidence>
<reference evidence="4" key="1">
    <citation type="submission" date="2018-05" db="EMBL/GenBank/DDBJ databases">
        <authorList>
            <person name="Lanie J.A."/>
            <person name="Ng W.-L."/>
            <person name="Kazmierczak K.M."/>
            <person name="Andrzejewski T.M."/>
            <person name="Davidsen T.M."/>
            <person name="Wayne K.J."/>
            <person name="Tettelin H."/>
            <person name="Glass J.I."/>
            <person name="Rusch D."/>
            <person name="Podicherti R."/>
            <person name="Tsui H.-C.T."/>
            <person name="Winkler M.E."/>
        </authorList>
    </citation>
    <scope>NUCLEOTIDE SEQUENCE</scope>
</reference>
<dbReference type="AlphaFoldDB" id="A0A382RKF5"/>
<sequence>VNKSEPDKYPTVAVLTISDRSAHGLRKDLSGPAVVQSIHRLTGWNCTKTDIVSDDVSKISAKLSRWADEDKINLIITTGGTGMSIRDVTPEATLAVIDKEAPGLMEAVRAASLSITPYAMLSRAIAGIRGRSLIINLPG</sequence>
<dbReference type="Pfam" id="PF00994">
    <property type="entry name" value="MoCF_biosynth"/>
    <property type="match status" value="1"/>
</dbReference>
<dbReference type="InterPro" id="IPR008284">
    <property type="entry name" value="MoCF_biosynth_CS"/>
</dbReference>
<dbReference type="PROSITE" id="PS01078">
    <property type="entry name" value="MOCF_BIOSYNTHESIS_1"/>
    <property type="match status" value="1"/>
</dbReference>
<dbReference type="InterPro" id="IPR036425">
    <property type="entry name" value="MoaB/Mog-like_dom_sf"/>
</dbReference>
<dbReference type="PANTHER" id="PTHR43764:SF1">
    <property type="entry name" value="MOLYBDOPTERIN MOLYBDOTRANSFERASE"/>
    <property type="match status" value="1"/>
</dbReference>
<evidence type="ECO:0000259" key="3">
    <source>
        <dbReference type="SMART" id="SM00852"/>
    </source>
</evidence>
<feature type="non-terminal residue" evidence="4">
    <location>
        <position position="1"/>
    </location>
</feature>
<evidence type="ECO:0000313" key="4">
    <source>
        <dbReference type="EMBL" id="SVC97468.1"/>
    </source>
</evidence>
<feature type="non-terminal residue" evidence="4">
    <location>
        <position position="139"/>
    </location>
</feature>
<accession>A0A382RKF5</accession>
<dbReference type="SUPFAM" id="SSF53218">
    <property type="entry name" value="Molybdenum cofactor biosynthesis proteins"/>
    <property type="match status" value="1"/>
</dbReference>
<comment type="pathway">
    <text evidence="1">Cofactor biosynthesis; molybdopterin biosynthesis.</text>
</comment>
<dbReference type="GO" id="GO:0006777">
    <property type="term" value="P:Mo-molybdopterin cofactor biosynthetic process"/>
    <property type="evidence" value="ECO:0007669"/>
    <property type="project" value="UniProtKB-KW"/>
</dbReference>
<dbReference type="PANTHER" id="PTHR43764">
    <property type="entry name" value="MOLYBDENUM COFACTOR BIOSYNTHESIS"/>
    <property type="match status" value="1"/>
</dbReference>
<dbReference type="SMART" id="SM00852">
    <property type="entry name" value="MoCF_biosynth"/>
    <property type="match status" value="1"/>
</dbReference>
<dbReference type="InterPro" id="IPR051920">
    <property type="entry name" value="MPT_Adenylyltrnsfr/MoaC-Rel"/>
</dbReference>
<dbReference type="CDD" id="cd00886">
    <property type="entry name" value="MogA_MoaB"/>
    <property type="match status" value="1"/>
</dbReference>
<protein>
    <recommendedName>
        <fullName evidence="3">MoaB/Mog domain-containing protein</fullName>
    </recommendedName>
</protein>
<dbReference type="Gene3D" id="3.40.980.10">
    <property type="entry name" value="MoaB/Mog-like domain"/>
    <property type="match status" value="1"/>
</dbReference>
<organism evidence="4">
    <name type="scientific">marine metagenome</name>
    <dbReference type="NCBI Taxonomy" id="408172"/>
    <lineage>
        <taxon>unclassified sequences</taxon>
        <taxon>metagenomes</taxon>
        <taxon>ecological metagenomes</taxon>
    </lineage>
</organism>
<dbReference type="NCBIfam" id="TIGR00177">
    <property type="entry name" value="molyb_syn"/>
    <property type="match status" value="1"/>
</dbReference>
<dbReference type="InterPro" id="IPR001453">
    <property type="entry name" value="MoaB/Mog_dom"/>
</dbReference>
<keyword evidence="2" id="KW-0501">Molybdenum cofactor biosynthesis</keyword>
<evidence type="ECO:0000256" key="1">
    <source>
        <dbReference type="ARBA" id="ARBA00005046"/>
    </source>
</evidence>
<dbReference type="EMBL" id="UINC01121955">
    <property type="protein sequence ID" value="SVC97468.1"/>
    <property type="molecule type" value="Genomic_DNA"/>
</dbReference>